<keyword evidence="3" id="KW-1185">Reference proteome</keyword>
<organism evidence="2 3">
    <name type="scientific">Mycolicibacterium neworleansense</name>
    <dbReference type="NCBI Taxonomy" id="146018"/>
    <lineage>
        <taxon>Bacteria</taxon>
        <taxon>Bacillati</taxon>
        <taxon>Actinomycetota</taxon>
        <taxon>Actinomycetes</taxon>
        <taxon>Mycobacteriales</taxon>
        <taxon>Mycobacteriaceae</taxon>
        <taxon>Mycolicibacterium</taxon>
    </lineage>
</organism>
<dbReference type="STRING" id="146018.BN2156_05782"/>
<evidence type="ECO:0000256" key="1">
    <source>
        <dbReference type="SAM" id="MobiDB-lite"/>
    </source>
</evidence>
<dbReference type="EMBL" id="CWKH01000003">
    <property type="protein sequence ID" value="CRZ18869.1"/>
    <property type="molecule type" value="Genomic_DNA"/>
</dbReference>
<dbReference type="AlphaFoldDB" id="A0A0H5SBP9"/>
<reference evidence="3" key="1">
    <citation type="submission" date="2015-07" db="EMBL/GenBank/DDBJ databases">
        <authorList>
            <person name="Urmite Genomes"/>
        </authorList>
    </citation>
    <scope>NUCLEOTIDE SEQUENCE [LARGE SCALE GENOMIC DNA]</scope>
    <source>
        <strain evidence="3">type strain: ATCC 49404</strain>
    </source>
</reference>
<sequence length="151" mass="17048">MTTDAAHNDPIRDQILAAMDRLLAGQPLRSTGRLSVSQLAVEADLPRWHLTHQHVDLKELFQAKVRNADGAPAAFARRLSEYQKLKEDHAKLLAHCAELEQRLQLYATVINVLTLERESAQSQKPVTNISTRRRPRSQATSRHRGNDDGTR</sequence>
<evidence type="ECO:0000313" key="3">
    <source>
        <dbReference type="Proteomes" id="UP000199147"/>
    </source>
</evidence>
<gene>
    <name evidence="2" type="ORF">BN2156_05782</name>
</gene>
<feature type="compositionally biased region" description="Polar residues" evidence="1">
    <location>
        <begin position="121"/>
        <end position="130"/>
    </location>
</feature>
<accession>A0A0H5SBP9</accession>
<proteinExistence type="predicted"/>
<name>A0A0H5SBP9_9MYCO</name>
<dbReference type="OrthoDB" id="7472701at2"/>
<protein>
    <submittedName>
        <fullName evidence="2">Uncharacterized protein</fullName>
    </submittedName>
</protein>
<dbReference type="Proteomes" id="UP000199147">
    <property type="component" value="Unassembled WGS sequence"/>
</dbReference>
<evidence type="ECO:0000313" key="2">
    <source>
        <dbReference type="EMBL" id="CRZ18869.1"/>
    </source>
</evidence>
<feature type="region of interest" description="Disordered" evidence="1">
    <location>
        <begin position="121"/>
        <end position="151"/>
    </location>
</feature>
<dbReference type="RefSeq" id="WP_005086319.1">
    <property type="nucleotide sequence ID" value="NZ_CWKH01000003.1"/>
</dbReference>